<evidence type="ECO:0000256" key="7">
    <source>
        <dbReference type="ARBA" id="ARBA00023136"/>
    </source>
</evidence>
<evidence type="ECO:0000313" key="9">
    <source>
        <dbReference type="EMBL" id="MBO8428259.1"/>
    </source>
</evidence>
<feature type="transmembrane region" description="Helical" evidence="8">
    <location>
        <begin position="220"/>
        <end position="237"/>
    </location>
</feature>
<evidence type="ECO:0000313" key="10">
    <source>
        <dbReference type="Proteomes" id="UP000823613"/>
    </source>
</evidence>
<feature type="transmembrane region" description="Helical" evidence="8">
    <location>
        <begin position="249"/>
        <end position="269"/>
    </location>
</feature>
<dbReference type="PANTHER" id="PTHR11040">
    <property type="entry name" value="ZINC/IRON TRANSPORTER"/>
    <property type="match status" value="1"/>
</dbReference>
<evidence type="ECO:0000256" key="1">
    <source>
        <dbReference type="ARBA" id="ARBA00004651"/>
    </source>
</evidence>
<feature type="transmembrane region" description="Helical" evidence="8">
    <location>
        <begin position="76"/>
        <end position="95"/>
    </location>
</feature>
<accession>A0A9D9DIH9</accession>
<reference evidence="9" key="1">
    <citation type="submission" date="2020-10" db="EMBL/GenBank/DDBJ databases">
        <authorList>
            <person name="Gilroy R."/>
        </authorList>
    </citation>
    <scope>NUCLEOTIDE SEQUENCE</scope>
    <source>
        <strain evidence="9">11159</strain>
    </source>
</reference>
<keyword evidence="4 8" id="KW-0812">Transmembrane</keyword>
<dbReference type="PANTHER" id="PTHR11040:SF211">
    <property type="entry name" value="ZINC TRANSPORTER ZIP11"/>
    <property type="match status" value="1"/>
</dbReference>
<sequence>MNGIYMAVIGIIIIFVGTTLGSSLVFFFKKITPRVKALFDGFASGIMVSASIFSLILPALQDRSNTWVPDYTSGKFQWIIVVIGVLFGFAFLFALDKIVPHIHHSTGLEEGVKAKGLSRNSKLFLAITLHNVPEGLSVGIAFGTIFATANSLDASLFISPLILAIGMALQNFPEGAAISLPLLNDGWSRKKSFLFGSLSGAVEPVAAVLGLLLVSFFNQIIPWALSFSAGCMLYVVIEELIPESQNEATKYSHIGSWTFIIGFLLMMVLDTSFS</sequence>
<dbReference type="EMBL" id="JADIMY010000130">
    <property type="protein sequence ID" value="MBO8428259.1"/>
    <property type="molecule type" value="Genomic_DNA"/>
</dbReference>
<keyword evidence="3" id="KW-1003">Cell membrane</keyword>
<protein>
    <submittedName>
        <fullName evidence="9">ZIP family metal transporter</fullName>
    </submittedName>
</protein>
<evidence type="ECO:0000256" key="3">
    <source>
        <dbReference type="ARBA" id="ARBA00022475"/>
    </source>
</evidence>
<feature type="transmembrane region" description="Helical" evidence="8">
    <location>
        <begin position="6"/>
        <end position="28"/>
    </location>
</feature>
<feature type="transmembrane region" description="Helical" evidence="8">
    <location>
        <begin position="123"/>
        <end position="148"/>
    </location>
</feature>
<comment type="similarity">
    <text evidence="2">Belongs to the ZIP transporter (TC 2.A.5) family.</text>
</comment>
<evidence type="ECO:0000256" key="2">
    <source>
        <dbReference type="ARBA" id="ARBA00006939"/>
    </source>
</evidence>
<feature type="transmembrane region" description="Helical" evidence="8">
    <location>
        <begin position="37"/>
        <end position="56"/>
    </location>
</feature>
<proteinExistence type="inferred from homology"/>
<comment type="subcellular location">
    <subcellularLocation>
        <location evidence="1">Cell membrane</location>
        <topology evidence="1">Multi-pass membrane protein</topology>
    </subcellularLocation>
</comment>
<dbReference type="AlphaFoldDB" id="A0A9D9DIH9"/>
<name>A0A9D9DIH9_9BACL</name>
<keyword evidence="6 8" id="KW-1133">Transmembrane helix</keyword>
<reference evidence="9" key="2">
    <citation type="journal article" date="2021" name="PeerJ">
        <title>Extensive microbial diversity within the chicken gut microbiome revealed by metagenomics and culture.</title>
        <authorList>
            <person name="Gilroy R."/>
            <person name="Ravi A."/>
            <person name="Getino M."/>
            <person name="Pursley I."/>
            <person name="Horton D.L."/>
            <person name="Alikhan N.F."/>
            <person name="Baker D."/>
            <person name="Gharbi K."/>
            <person name="Hall N."/>
            <person name="Watson M."/>
            <person name="Adriaenssens E.M."/>
            <person name="Foster-Nyarko E."/>
            <person name="Jarju S."/>
            <person name="Secka A."/>
            <person name="Antonio M."/>
            <person name="Oren A."/>
            <person name="Chaudhuri R.R."/>
            <person name="La Ragione R."/>
            <person name="Hildebrand F."/>
            <person name="Pallen M.J."/>
        </authorList>
    </citation>
    <scope>NUCLEOTIDE SEQUENCE</scope>
    <source>
        <strain evidence="9">11159</strain>
    </source>
</reference>
<feature type="transmembrane region" description="Helical" evidence="8">
    <location>
        <begin position="154"/>
        <end position="172"/>
    </location>
</feature>
<dbReference type="GO" id="GO:0005385">
    <property type="term" value="F:zinc ion transmembrane transporter activity"/>
    <property type="evidence" value="ECO:0007669"/>
    <property type="project" value="TreeGrafter"/>
</dbReference>
<feature type="transmembrane region" description="Helical" evidence="8">
    <location>
        <begin position="193"/>
        <end position="214"/>
    </location>
</feature>
<dbReference type="GO" id="GO:0005886">
    <property type="term" value="C:plasma membrane"/>
    <property type="evidence" value="ECO:0007669"/>
    <property type="project" value="UniProtKB-SubCell"/>
</dbReference>
<dbReference type="Proteomes" id="UP000823613">
    <property type="component" value="Unassembled WGS sequence"/>
</dbReference>
<organism evidence="9 10">
    <name type="scientific">Candidatus Onthovivens merdipullorum</name>
    <dbReference type="NCBI Taxonomy" id="2840889"/>
    <lineage>
        <taxon>Bacteria</taxon>
        <taxon>Bacillati</taxon>
        <taxon>Bacillota</taxon>
        <taxon>Bacilli</taxon>
        <taxon>Bacillales</taxon>
        <taxon>Candidatus Onthovivens</taxon>
    </lineage>
</organism>
<gene>
    <name evidence="9" type="ORF">IAC58_06930</name>
</gene>
<dbReference type="InterPro" id="IPR003689">
    <property type="entry name" value="ZIP"/>
</dbReference>
<comment type="caution">
    <text evidence="9">The sequence shown here is derived from an EMBL/GenBank/DDBJ whole genome shotgun (WGS) entry which is preliminary data.</text>
</comment>
<dbReference type="Pfam" id="PF02535">
    <property type="entry name" value="Zip"/>
    <property type="match status" value="2"/>
</dbReference>
<keyword evidence="7 8" id="KW-0472">Membrane</keyword>
<keyword evidence="5" id="KW-0862">Zinc</keyword>
<evidence type="ECO:0000256" key="5">
    <source>
        <dbReference type="ARBA" id="ARBA00022833"/>
    </source>
</evidence>
<evidence type="ECO:0000256" key="4">
    <source>
        <dbReference type="ARBA" id="ARBA00022692"/>
    </source>
</evidence>
<evidence type="ECO:0000256" key="8">
    <source>
        <dbReference type="SAM" id="Phobius"/>
    </source>
</evidence>
<evidence type="ECO:0000256" key="6">
    <source>
        <dbReference type="ARBA" id="ARBA00022989"/>
    </source>
</evidence>